<dbReference type="Proteomes" id="UP000017837">
    <property type="component" value="Unassembled WGS sequence"/>
</dbReference>
<evidence type="ECO:0000256" key="8">
    <source>
        <dbReference type="ARBA" id="ARBA00023047"/>
    </source>
</evidence>
<dbReference type="InterPro" id="IPR049712">
    <property type="entry name" value="Poly_export"/>
</dbReference>
<keyword evidence="11" id="KW-0472">Membrane</keyword>
<keyword evidence="12" id="KW-0564">Palmitate</keyword>
<dbReference type="AlphaFoldDB" id="V4RDG7"/>
<evidence type="ECO:0000256" key="3">
    <source>
        <dbReference type="ARBA" id="ARBA00022448"/>
    </source>
</evidence>
<feature type="domain" description="SLBB" evidence="17">
    <location>
        <begin position="127"/>
        <end position="191"/>
    </location>
</feature>
<keyword evidence="5" id="KW-0762">Sugar transport</keyword>
<organism evidence="18 19">
    <name type="scientific">Asticcacaulis benevestitus DSM 16100 = ATCC BAA-896</name>
    <dbReference type="NCBI Taxonomy" id="1121022"/>
    <lineage>
        <taxon>Bacteria</taxon>
        <taxon>Pseudomonadati</taxon>
        <taxon>Pseudomonadota</taxon>
        <taxon>Alphaproteobacteria</taxon>
        <taxon>Caulobacterales</taxon>
        <taxon>Caulobacteraceae</taxon>
        <taxon>Asticcacaulis</taxon>
    </lineage>
</organism>
<keyword evidence="14" id="KW-0449">Lipoprotein</keyword>
<evidence type="ECO:0000259" key="16">
    <source>
        <dbReference type="Pfam" id="PF02563"/>
    </source>
</evidence>
<dbReference type="GO" id="GO:0015288">
    <property type="term" value="F:porin activity"/>
    <property type="evidence" value="ECO:0007669"/>
    <property type="project" value="UniProtKB-KW"/>
</dbReference>
<evidence type="ECO:0000313" key="18">
    <source>
        <dbReference type="EMBL" id="ESQ89453.1"/>
    </source>
</evidence>
<evidence type="ECO:0000256" key="7">
    <source>
        <dbReference type="ARBA" id="ARBA00022729"/>
    </source>
</evidence>
<evidence type="ECO:0000256" key="10">
    <source>
        <dbReference type="ARBA" id="ARBA00023114"/>
    </source>
</evidence>
<evidence type="ECO:0000256" key="14">
    <source>
        <dbReference type="ARBA" id="ARBA00023288"/>
    </source>
</evidence>
<evidence type="ECO:0000256" key="1">
    <source>
        <dbReference type="ARBA" id="ARBA00004571"/>
    </source>
</evidence>
<evidence type="ECO:0000256" key="5">
    <source>
        <dbReference type="ARBA" id="ARBA00022597"/>
    </source>
</evidence>
<protein>
    <submittedName>
        <fullName evidence="18">Uncharacterized protein</fullName>
    </submittedName>
</protein>
<name>V4RDG7_9CAUL</name>
<keyword evidence="7 15" id="KW-0732">Signal</keyword>
<evidence type="ECO:0000256" key="2">
    <source>
        <dbReference type="ARBA" id="ARBA00009450"/>
    </source>
</evidence>
<feature type="domain" description="Polysaccharide export protein N-terminal" evidence="16">
    <location>
        <begin position="46"/>
        <end position="121"/>
    </location>
</feature>
<keyword evidence="19" id="KW-1185">Reference proteome</keyword>
<comment type="subcellular location">
    <subcellularLocation>
        <location evidence="1">Cell outer membrane</location>
        <topology evidence="1">Multi-pass membrane protein</topology>
    </subcellularLocation>
</comment>
<evidence type="ECO:0000256" key="6">
    <source>
        <dbReference type="ARBA" id="ARBA00022692"/>
    </source>
</evidence>
<dbReference type="EMBL" id="AWGB01000029">
    <property type="protein sequence ID" value="ESQ89453.1"/>
    <property type="molecule type" value="Genomic_DNA"/>
</dbReference>
<evidence type="ECO:0000313" key="19">
    <source>
        <dbReference type="Proteomes" id="UP000017837"/>
    </source>
</evidence>
<evidence type="ECO:0000256" key="11">
    <source>
        <dbReference type="ARBA" id="ARBA00023136"/>
    </source>
</evidence>
<dbReference type="GO" id="GO:0009279">
    <property type="term" value="C:cell outer membrane"/>
    <property type="evidence" value="ECO:0007669"/>
    <property type="project" value="UniProtKB-SubCell"/>
</dbReference>
<proteinExistence type="inferred from homology"/>
<evidence type="ECO:0000256" key="15">
    <source>
        <dbReference type="SAM" id="SignalP"/>
    </source>
</evidence>
<dbReference type="Gene3D" id="3.30.1950.10">
    <property type="entry name" value="wza like domain"/>
    <property type="match status" value="1"/>
</dbReference>
<comment type="caution">
    <text evidence="18">The sequence shown here is derived from an EMBL/GenBank/DDBJ whole genome shotgun (WGS) entry which is preliminary data.</text>
</comment>
<dbReference type="PANTHER" id="PTHR33619:SF3">
    <property type="entry name" value="POLYSACCHARIDE EXPORT PROTEIN GFCE-RELATED"/>
    <property type="match status" value="1"/>
</dbReference>
<gene>
    <name evidence="18" type="ORF">ABENE_13825</name>
</gene>
<dbReference type="RefSeq" id="WP_018082950.1">
    <property type="nucleotide sequence ID" value="NZ_AQWM01000021.1"/>
</dbReference>
<dbReference type="PANTHER" id="PTHR33619">
    <property type="entry name" value="POLYSACCHARIDE EXPORT PROTEIN GFCE-RELATED"/>
    <property type="match status" value="1"/>
</dbReference>
<dbReference type="GO" id="GO:0046930">
    <property type="term" value="C:pore complex"/>
    <property type="evidence" value="ECO:0007669"/>
    <property type="project" value="UniProtKB-KW"/>
</dbReference>
<reference evidence="18 19" key="1">
    <citation type="journal article" date="2014" name="Nature">
        <title>Sequential evolution of bacterial morphology by co-option of a developmental regulator.</title>
        <authorList>
            <person name="Jiang C."/>
            <person name="Brown P.J."/>
            <person name="Ducret A."/>
            <person name="Brun Y.V."/>
        </authorList>
    </citation>
    <scope>NUCLEOTIDE SEQUENCE [LARGE SCALE GENOMIC DNA]</scope>
    <source>
        <strain evidence="18 19">DSM 16100</strain>
    </source>
</reference>
<evidence type="ECO:0000256" key="4">
    <source>
        <dbReference type="ARBA" id="ARBA00022452"/>
    </source>
</evidence>
<dbReference type="PATRIC" id="fig|1121022.4.peg.2813"/>
<dbReference type="OrthoDB" id="197007at2"/>
<dbReference type="InterPro" id="IPR054765">
    <property type="entry name" value="SLBB_dom"/>
</dbReference>
<dbReference type="Pfam" id="PF02563">
    <property type="entry name" value="Poly_export"/>
    <property type="match status" value="1"/>
</dbReference>
<dbReference type="GO" id="GO:0015159">
    <property type="term" value="F:polysaccharide transmembrane transporter activity"/>
    <property type="evidence" value="ECO:0007669"/>
    <property type="project" value="InterPro"/>
</dbReference>
<feature type="chain" id="PRO_5004728464" evidence="15">
    <location>
        <begin position="21"/>
        <end position="200"/>
    </location>
</feature>
<keyword evidence="8" id="KW-0625">Polysaccharide transport</keyword>
<dbReference type="Pfam" id="PF22461">
    <property type="entry name" value="SLBB_2"/>
    <property type="match status" value="1"/>
</dbReference>
<keyword evidence="13" id="KW-0998">Cell outer membrane</keyword>
<dbReference type="eggNOG" id="COG1596">
    <property type="taxonomic scope" value="Bacteria"/>
</dbReference>
<keyword evidence="10" id="KW-0626">Porin</keyword>
<feature type="signal peptide" evidence="15">
    <location>
        <begin position="1"/>
        <end position="20"/>
    </location>
</feature>
<evidence type="ECO:0000256" key="9">
    <source>
        <dbReference type="ARBA" id="ARBA00023065"/>
    </source>
</evidence>
<evidence type="ECO:0000256" key="13">
    <source>
        <dbReference type="ARBA" id="ARBA00023237"/>
    </source>
</evidence>
<accession>V4RDG7</accession>
<evidence type="ECO:0000259" key="17">
    <source>
        <dbReference type="Pfam" id="PF22461"/>
    </source>
</evidence>
<dbReference type="Gene3D" id="3.10.560.10">
    <property type="entry name" value="Outer membrane lipoprotein wza domain like"/>
    <property type="match status" value="1"/>
</dbReference>
<evidence type="ECO:0000256" key="12">
    <source>
        <dbReference type="ARBA" id="ARBA00023139"/>
    </source>
</evidence>
<dbReference type="InterPro" id="IPR003715">
    <property type="entry name" value="Poly_export_N"/>
</dbReference>
<keyword evidence="6" id="KW-0812">Transmembrane</keyword>
<keyword evidence="3" id="KW-0813">Transport</keyword>
<keyword evidence="4" id="KW-1134">Transmembrane beta strand</keyword>
<sequence>MSRRVKNTLILALMMATASAAVAPAVFAQASTDAPAMSASAPVLSPQGNEYRLGSADKVRVIVFGETDLSGEFAVSGDGKVALPLIGEIPAVGATASELQSRIAKALADGYLQNPKVSVEVLSYRPFYILGEVNKPGEYPYSSGMTVERAVATASGYTYRANHKKVYIKRANATDEVQLPLDSKLVIEPGDTIRIVERYF</sequence>
<dbReference type="STRING" id="1121022.GCA_000376105_03280"/>
<dbReference type="GO" id="GO:0006811">
    <property type="term" value="P:monoatomic ion transport"/>
    <property type="evidence" value="ECO:0007669"/>
    <property type="project" value="UniProtKB-KW"/>
</dbReference>
<comment type="similarity">
    <text evidence="2">Belongs to the BexD/CtrA/VexA family.</text>
</comment>
<keyword evidence="9" id="KW-0406">Ion transport</keyword>